<sequence>MTHYFCRIKFHTLANLYPVNVLLAGYSKHLKNDQPVGSLEHAIPFHNPSNHHFARTFHLISYCILLCLEKTNSINVYIFDMDGQRKKEYQRQRYAKMSVEEKQKKTRDSNIARKRKKQFSNLEIACLPSTSTCPG</sequence>
<evidence type="ECO:0000313" key="1">
    <source>
        <dbReference type="EMBL" id="KAI0493229.1"/>
    </source>
</evidence>
<proteinExistence type="predicted"/>
<name>A0A8T3AAS4_DENNO</name>
<keyword evidence="2" id="KW-1185">Reference proteome</keyword>
<reference evidence="1" key="1">
    <citation type="journal article" date="2022" name="Front. Genet.">
        <title>Chromosome-Scale Assembly of the Dendrobium nobile Genome Provides Insights Into the Molecular Mechanism of the Biosynthesis of the Medicinal Active Ingredient of Dendrobium.</title>
        <authorList>
            <person name="Xu Q."/>
            <person name="Niu S.-C."/>
            <person name="Li K.-L."/>
            <person name="Zheng P.-J."/>
            <person name="Zhang X.-J."/>
            <person name="Jia Y."/>
            <person name="Liu Y."/>
            <person name="Niu Y.-X."/>
            <person name="Yu L.-H."/>
            <person name="Chen D.-F."/>
            <person name="Zhang G.-Q."/>
        </authorList>
    </citation>
    <scope>NUCLEOTIDE SEQUENCE</scope>
    <source>
        <tissue evidence="1">Leaf</tissue>
    </source>
</reference>
<accession>A0A8T3AAS4</accession>
<protein>
    <submittedName>
        <fullName evidence="1">Uncharacterized protein</fullName>
    </submittedName>
</protein>
<organism evidence="1 2">
    <name type="scientific">Dendrobium nobile</name>
    <name type="common">Orchid</name>
    <dbReference type="NCBI Taxonomy" id="94219"/>
    <lineage>
        <taxon>Eukaryota</taxon>
        <taxon>Viridiplantae</taxon>
        <taxon>Streptophyta</taxon>
        <taxon>Embryophyta</taxon>
        <taxon>Tracheophyta</taxon>
        <taxon>Spermatophyta</taxon>
        <taxon>Magnoliopsida</taxon>
        <taxon>Liliopsida</taxon>
        <taxon>Asparagales</taxon>
        <taxon>Orchidaceae</taxon>
        <taxon>Epidendroideae</taxon>
        <taxon>Malaxideae</taxon>
        <taxon>Dendrobiinae</taxon>
        <taxon>Dendrobium</taxon>
    </lineage>
</organism>
<dbReference type="Proteomes" id="UP000829196">
    <property type="component" value="Unassembled WGS sequence"/>
</dbReference>
<evidence type="ECO:0000313" key="2">
    <source>
        <dbReference type="Proteomes" id="UP000829196"/>
    </source>
</evidence>
<gene>
    <name evidence="1" type="ORF">KFK09_027505</name>
</gene>
<dbReference type="AlphaFoldDB" id="A0A8T3AAS4"/>
<comment type="caution">
    <text evidence="1">The sequence shown here is derived from an EMBL/GenBank/DDBJ whole genome shotgun (WGS) entry which is preliminary data.</text>
</comment>
<dbReference type="EMBL" id="JAGYWB010000018">
    <property type="protein sequence ID" value="KAI0493229.1"/>
    <property type="molecule type" value="Genomic_DNA"/>
</dbReference>